<sequence length="96" mass="10691">MVVVTYANHKHHTCSIGERYGVIGGQKSIWVSCRSCLGMHTERSGFIRLAPRCQSANNSPALYGNIKSVLHLPQNVTGGDLWYLQHKPADSSFNEY</sequence>
<evidence type="ECO:0000313" key="1">
    <source>
        <dbReference type="EMBL" id="GFU33147.1"/>
    </source>
</evidence>
<protein>
    <submittedName>
        <fullName evidence="1">Uncharacterized protein</fullName>
    </submittedName>
</protein>
<gene>
    <name evidence="1" type="ORF">NPIL_512511</name>
</gene>
<dbReference type="AlphaFoldDB" id="A0A8X6UQL1"/>
<name>A0A8X6UQL1_NEPPI</name>
<reference evidence="1" key="1">
    <citation type="submission" date="2020-08" db="EMBL/GenBank/DDBJ databases">
        <title>Multicomponent nature underlies the extraordinary mechanical properties of spider dragline silk.</title>
        <authorList>
            <person name="Kono N."/>
            <person name="Nakamura H."/>
            <person name="Mori M."/>
            <person name="Yoshida Y."/>
            <person name="Ohtoshi R."/>
            <person name="Malay A.D."/>
            <person name="Moran D.A.P."/>
            <person name="Tomita M."/>
            <person name="Numata K."/>
            <person name="Arakawa K."/>
        </authorList>
    </citation>
    <scope>NUCLEOTIDE SEQUENCE</scope>
</reference>
<dbReference type="EMBL" id="BMAW01034015">
    <property type="protein sequence ID" value="GFU33147.1"/>
    <property type="molecule type" value="Genomic_DNA"/>
</dbReference>
<keyword evidence="2" id="KW-1185">Reference proteome</keyword>
<accession>A0A8X6UQL1</accession>
<proteinExistence type="predicted"/>
<organism evidence="1 2">
    <name type="scientific">Nephila pilipes</name>
    <name type="common">Giant wood spider</name>
    <name type="synonym">Nephila maculata</name>
    <dbReference type="NCBI Taxonomy" id="299642"/>
    <lineage>
        <taxon>Eukaryota</taxon>
        <taxon>Metazoa</taxon>
        <taxon>Ecdysozoa</taxon>
        <taxon>Arthropoda</taxon>
        <taxon>Chelicerata</taxon>
        <taxon>Arachnida</taxon>
        <taxon>Araneae</taxon>
        <taxon>Araneomorphae</taxon>
        <taxon>Entelegynae</taxon>
        <taxon>Araneoidea</taxon>
        <taxon>Nephilidae</taxon>
        <taxon>Nephila</taxon>
    </lineage>
</organism>
<comment type="caution">
    <text evidence="1">The sequence shown here is derived from an EMBL/GenBank/DDBJ whole genome shotgun (WGS) entry which is preliminary data.</text>
</comment>
<evidence type="ECO:0000313" key="2">
    <source>
        <dbReference type="Proteomes" id="UP000887013"/>
    </source>
</evidence>
<dbReference type="Proteomes" id="UP000887013">
    <property type="component" value="Unassembled WGS sequence"/>
</dbReference>